<comment type="caution">
    <text evidence="2">The sequence shown here is derived from an EMBL/GenBank/DDBJ whole genome shotgun (WGS) entry which is preliminary data.</text>
</comment>
<feature type="chain" id="PRO_5046559713" description="DUF4468 domain-containing protein" evidence="1">
    <location>
        <begin position="20"/>
        <end position="200"/>
    </location>
</feature>
<name>A0ABW7N4Y9_9BACT</name>
<evidence type="ECO:0000313" key="2">
    <source>
        <dbReference type="EMBL" id="MFH6982455.1"/>
    </source>
</evidence>
<sequence>MRRLFLFMIFCAAGFLSHAQEFSSEVWHDGYLITTEDDTVRGLIKYDMEANIVQLIQGNVVKTFSSHKIFYFEIYDKLVDNYRQFYSIPYNVNYNYEIPIIFEVLYEGPLSLLSREAIVQESVSNSSAYWGGSFIQDKVHYTFYFLHKDGKIDIYLGKKSDLMNIMSKHSSEVKSFIKKNRLKTDELRDLIRITAFYNAI</sequence>
<protein>
    <recommendedName>
        <fullName evidence="4">DUF4468 domain-containing protein</fullName>
    </recommendedName>
</protein>
<accession>A0ABW7N4Y9</accession>
<dbReference type="RefSeq" id="WP_159580239.1">
    <property type="nucleotide sequence ID" value="NZ_JBIPKE010000011.1"/>
</dbReference>
<organism evidence="2 3">
    <name type="scientific">Marinoscillum luteum</name>
    <dbReference type="NCBI Taxonomy" id="861051"/>
    <lineage>
        <taxon>Bacteria</taxon>
        <taxon>Pseudomonadati</taxon>
        <taxon>Bacteroidota</taxon>
        <taxon>Cytophagia</taxon>
        <taxon>Cytophagales</taxon>
        <taxon>Reichenbachiellaceae</taxon>
        <taxon>Marinoscillum</taxon>
    </lineage>
</organism>
<dbReference type="EMBL" id="JBIPKE010000011">
    <property type="protein sequence ID" value="MFH6982455.1"/>
    <property type="molecule type" value="Genomic_DNA"/>
</dbReference>
<evidence type="ECO:0008006" key="4">
    <source>
        <dbReference type="Google" id="ProtNLM"/>
    </source>
</evidence>
<proteinExistence type="predicted"/>
<evidence type="ECO:0000256" key="1">
    <source>
        <dbReference type="SAM" id="SignalP"/>
    </source>
</evidence>
<dbReference type="Proteomes" id="UP001610063">
    <property type="component" value="Unassembled WGS sequence"/>
</dbReference>
<gene>
    <name evidence="2" type="ORF">ACHKAR_03345</name>
</gene>
<evidence type="ECO:0000313" key="3">
    <source>
        <dbReference type="Proteomes" id="UP001610063"/>
    </source>
</evidence>
<keyword evidence="3" id="KW-1185">Reference proteome</keyword>
<reference evidence="2 3" key="1">
    <citation type="journal article" date="2013" name="Int. J. Syst. Evol. Microbiol.">
        <title>Marinoscillum luteum sp. nov., isolated from marine sediment.</title>
        <authorList>
            <person name="Cha I.T."/>
            <person name="Park S.J."/>
            <person name="Kim S.J."/>
            <person name="Kim J.G."/>
            <person name="Jung M.Y."/>
            <person name="Shin K.S."/>
            <person name="Kwon K.K."/>
            <person name="Yang S.H."/>
            <person name="Seo Y.S."/>
            <person name="Rhee S.K."/>
        </authorList>
    </citation>
    <scope>NUCLEOTIDE SEQUENCE [LARGE SCALE GENOMIC DNA]</scope>
    <source>
        <strain evidence="2 3">KCTC 23939</strain>
    </source>
</reference>
<keyword evidence="1" id="KW-0732">Signal</keyword>
<feature type="signal peptide" evidence="1">
    <location>
        <begin position="1"/>
        <end position="19"/>
    </location>
</feature>